<dbReference type="Gene3D" id="3.10.450.50">
    <property type="match status" value="1"/>
</dbReference>
<dbReference type="Pfam" id="PF14534">
    <property type="entry name" value="DUF4440"/>
    <property type="match status" value="1"/>
</dbReference>
<proteinExistence type="predicted"/>
<dbReference type="AlphaFoldDB" id="A0A0B1ZLH1"/>
<evidence type="ECO:0000313" key="2">
    <source>
        <dbReference type="EMBL" id="KHK90169.1"/>
    </source>
</evidence>
<evidence type="ECO:0000259" key="1">
    <source>
        <dbReference type="Pfam" id="PF14534"/>
    </source>
</evidence>
<dbReference type="InterPro" id="IPR027843">
    <property type="entry name" value="DUF4440"/>
</dbReference>
<feature type="domain" description="DUF4440" evidence="1">
    <location>
        <begin position="1"/>
        <end position="97"/>
    </location>
</feature>
<accession>A0A0B1ZLH1</accession>
<sequence>MLANDADELDALLDAGLQFHHSNGAVDDKEAYLAKMAGGRIRYRGVAWEEDKVVEPGAGTALLTGKMITDVSVEGVEKRLVNRVITVWAERGDGWKLVAFQSTPMAA</sequence>
<gene>
    <name evidence="2" type="ORF">LK12_15965</name>
</gene>
<dbReference type="Proteomes" id="UP000031057">
    <property type="component" value="Unassembled WGS sequence"/>
</dbReference>
<reference evidence="2 3" key="1">
    <citation type="submission" date="2014-10" db="EMBL/GenBank/DDBJ databases">
        <title>Genome sequence of Novosphingobium malaysiense MUSC 273(T).</title>
        <authorList>
            <person name="Lee L.-H."/>
        </authorList>
    </citation>
    <scope>NUCLEOTIDE SEQUENCE [LARGE SCALE GENOMIC DNA]</scope>
    <source>
        <strain evidence="2 3">MUSC 273</strain>
    </source>
</reference>
<dbReference type="SUPFAM" id="SSF54427">
    <property type="entry name" value="NTF2-like"/>
    <property type="match status" value="1"/>
</dbReference>
<evidence type="ECO:0000313" key="3">
    <source>
        <dbReference type="Proteomes" id="UP000031057"/>
    </source>
</evidence>
<organism evidence="2 3">
    <name type="scientific">Novosphingobium malaysiense</name>
    <dbReference type="NCBI Taxonomy" id="1348853"/>
    <lineage>
        <taxon>Bacteria</taxon>
        <taxon>Pseudomonadati</taxon>
        <taxon>Pseudomonadota</taxon>
        <taxon>Alphaproteobacteria</taxon>
        <taxon>Sphingomonadales</taxon>
        <taxon>Sphingomonadaceae</taxon>
        <taxon>Novosphingobium</taxon>
    </lineage>
</organism>
<dbReference type="EMBL" id="JTDI01000005">
    <property type="protein sequence ID" value="KHK90169.1"/>
    <property type="molecule type" value="Genomic_DNA"/>
</dbReference>
<keyword evidence="3" id="KW-1185">Reference proteome</keyword>
<dbReference type="InterPro" id="IPR032710">
    <property type="entry name" value="NTF2-like_dom_sf"/>
</dbReference>
<protein>
    <recommendedName>
        <fullName evidence="1">DUF4440 domain-containing protein</fullName>
    </recommendedName>
</protein>
<comment type="caution">
    <text evidence="2">The sequence shown here is derived from an EMBL/GenBank/DDBJ whole genome shotgun (WGS) entry which is preliminary data.</text>
</comment>
<name>A0A0B1ZLH1_9SPHN</name>